<dbReference type="AlphaFoldDB" id="A0A9P1BPI2"/>
<feature type="compositionally biased region" description="Basic and acidic residues" evidence="1">
    <location>
        <begin position="96"/>
        <end position="109"/>
    </location>
</feature>
<feature type="compositionally biased region" description="Pro residues" evidence="1">
    <location>
        <begin position="352"/>
        <end position="367"/>
    </location>
</feature>
<comment type="caution">
    <text evidence="2">The sequence shown here is derived from an EMBL/GenBank/DDBJ whole genome shotgun (WGS) entry which is preliminary data.</text>
</comment>
<protein>
    <submittedName>
        <fullName evidence="3">GAR domain-containing protein</fullName>
    </submittedName>
</protein>
<name>A0A9P1BPI2_9DINO</name>
<proteinExistence type="predicted"/>
<evidence type="ECO:0000313" key="2">
    <source>
        <dbReference type="EMBL" id="CAI3976755.1"/>
    </source>
</evidence>
<keyword evidence="4" id="KW-1185">Reference proteome</keyword>
<dbReference type="EMBL" id="CAMXCT030000294">
    <property type="protein sequence ID" value="CAL4764067.1"/>
    <property type="molecule type" value="Genomic_DNA"/>
</dbReference>
<feature type="compositionally biased region" description="Low complexity" evidence="1">
    <location>
        <begin position="179"/>
        <end position="192"/>
    </location>
</feature>
<organism evidence="2">
    <name type="scientific">Cladocopium goreaui</name>
    <dbReference type="NCBI Taxonomy" id="2562237"/>
    <lineage>
        <taxon>Eukaryota</taxon>
        <taxon>Sar</taxon>
        <taxon>Alveolata</taxon>
        <taxon>Dinophyceae</taxon>
        <taxon>Suessiales</taxon>
        <taxon>Symbiodiniaceae</taxon>
        <taxon>Cladocopium</taxon>
    </lineage>
</organism>
<dbReference type="EMBL" id="CAMXCT010000294">
    <property type="protein sequence ID" value="CAI3976755.1"/>
    <property type="molecule type" value="Genomic_DNA"/>
</dbReference>
<accession>A0A9P1BPI2</accession>
<reference evidence="3 4" key="2">
    <citation type="submission" date="2024-05" db="EMBL/GenBank/DDBJ databases">
        <authorList>
            <person name="Chen Y."/>
            <person name="Shah S."/>
            <person name="Dougan E. K."/>
            <person name="Thang M."/>
            <person name="Chan C."/>
        </authorList>
    </citation>
    <scope>NUCLEOTIDE SEQUENCE [LARGE SCALE GENOMIC DNA]</scope>
</reference>
<feature type="compositionally biased region" description="Low complexity" evidence="1">
    <location>
        <begin position="368"/>
        <end position="377"/>
    </location>
</feature>
<evidence type="ECO:0000256" key="1">
    <source>
        <dbReference type="SAM" id="MobiDB-lite"/>
    </source>
</evidence>
<evidence type="ECO:0000313" key="4">
    <source>
        <dbReference type="Proteomes" id="UP001152797"/>
    </source>
</evidence>
<evidence type="ECO:0000313" key="3">
    <source>
        <dbReference type="EMBL" id="CAL4764067.1"/>
    </source>
</evidence>
<feature type="region of interest" description="Disordered" evidence="1">
    <location>
        <begin position="319"/>
        <end position="377"/>
    </location>
</feature>
<feature type="compositionally biased region" description="Polar residues" evidence="1">
    <location>
        <begin position="1"/>
        <end position="20"/>
    </location>
</feature>
<sequence>MPTDQAFATPSPSPSETQAPTEVATPATLATAEDCDGETWDDGDDELPTIPALPDDRLAFEPVTPPTVLSRASTLGSVEFAKAATTTPPPVPKPSVKRELLFDPCETPKKAKAPVPTSKRPSISVVIKAEKVAPTAAKSGNSRVENPAAPTTAVPVKQPVGAPPPTLNPPAKTEAAMPKPVATPARAAAKATVSERTHDNQQAAATLRRLKPMPSSPVSSPAGTHEPTPQEMADRRLANKMSALTDEEMDQIALENAILQELAGKSDDEIDAMFEEIKRHPLFKKFAQVQREETGDDEWTFEDTDQIPIWEMWVQKYVKPPPKAKPSSPEHKDVTPEPKQVALPKAGILRIAPPPAKHPAVALPPSPAKASSPTPVSKSVTVALPPAVEPKVSPLPPPVPLTARPGGSKEVSGFTIAVKDGSNVTPVVPETYDERAAHQAEFKRKLKNPEANEIPDCVIEAWNKACEENSKTAKTALFNTWLQAGKHFSMLLDSQKNSEIKM</sequence>
<dbReference type="Proteomes" id="UP001152797">
    <property type="component" value="Unassembled WGS sequence"/>
</dbReference>
<reference evidence="2" key="1">
    <citation type="submission" date="2022-10" db="EMBL/GenBank/DDBJ databases">
        <authorList>
            <person name="Chen Y."/>
            <person name="Dougan E. K."/>
            <person name="Chan C."/>
            <person name="Rhodes N."/>
            <person name="Thang M."/>
        </authorList>
    </citation>
    <scope>NUCLEOTIDE SEQUENCE</scope>
</reference>
<feature type="compositionally biased region" description="Acidic residues" evidence="1">
    <location>
        <begin position="33"/>
        <end position="47"/>
    </location>
</feature>
<feature type="region of interest" description="Disordered" evidence="1">
    <location>
        <begin position="1"/>
        <end position="61"/>
    </location>
</feature>
<gene>
    <name evidence="2" type="ORF">C1SCF055_LOCUS4950</name>
</gene>
<dbReference type="EMBL" id="CAMXCT020000294">
    <property type="protein sequence ID" value="CAL1130130.1"/>
    <property type="molecule type" value="Genomic_DNA"/>
</dbReference>
<feature type="region of interest" description="Disordered" evidence="1">
    <location>
        <begin position="81"/>
        <end position="244"/>
    </location>
</feature>